<comment type="caution">
    <text evidence="8">The sequence shown here is derived from an EMBL/GenBank/DDBJ whole genome shotgun (WGS) entry which is preliminary data.</text>
</comment>
<dbReference type="FunFam" id="3.30.70.270:FF:000001">
    <property type="entry name" value="Diguanylate cyclase domain protein"/>
    <property type="match status" value="1"/>
</dbReference>
<dbReference type="Gene3D" id="3.40.50.2300">
    <property type="match status" value="1"/>
</dbReference>
<dbReference type="PROSITE" id="PS50110">
    <property type="entry name" value="RESPONSE_REGULATORY"/>
    <property type="match status" value="1"/>
</dbReference>
<dbReference type="CDD" id="cd00130">
    <property type="entry name" value="PAS"/>
    <property type="match status" value="1"/>
</dbReference>
<dbReference type="FunFam" id="3.20.20.450:FF:000001">
    <property type="entry name" value="Cyclic di-GMP phosphodiesterase yahA"/>
    <property type="match status" value="1"/>
</dbReference>
<dbReference type="InterPro" id="IPR001610">
    <property type="entry name" value="PAC"/>
</dbReference>
<dbReference type="PANTHER" id="PTHR44757">
    <property type="entry name" value="DIGUANYLATE CYCLASE DGCP"/>
    <property type="match status" value="1"/>
</dbReference>
<dbReference type="PROSITE" id="PS50112">
    <property type="entry name" value="PAS"/>
    <property type="match status" value="1"/>
</dbReference>
<dbReference type="Gene3D" id="3.20.20.450">
    <property type="entry name" value="EAL domain"/>
    <property type="match status" value="1"/>
</dbReference>
<feature type="domain" description="PAS" evidence="4">
    <location>
        <begin position="143"/>
        <end position="189"/>
    </location>
</feature>
<dbReference type="EMBL" id="JACWUN010000012">
    <property type="protein sequence ID" value="MBD1401235.1"/>
    <property type="molecule type" value="Genomic_DNA"/>
</dbReference>
<evidence type="ECO:0000313" key="9">
    <source>
        <dbReference type="Proteomes" id="UP000632828"/>
    </source>
</evidence>
<dbReference type="CDD" id="cd01948">
    <property type="entry name" value="EAL"/>
    <property type="match status" value="1"/>
</dbReference>
<dbReference type="Pfam" id="PF00989">
    <property type="entry name" value="PAS"/>
    <property type="match status" value="1"/>
</dbReference>
<dbReference type="GO" id="GO:0000160">
    <property type="term" value="P:phosphorelay signal transduction system"/>
    <property type="evidence" value="ECO:0007669"/>
    <property type="project" value="InterPro"/>
</dbReference>
<dbReference type="NCBIfam" id="TIGR00254">
    <property type="entry name" value="GGDEF"/>
    <property type="match status" value="1"/>
</dbReference>
<keyword evidence="9" id="KW-1185">Reference proteome</keyword>
<dbReference type="SMART" id="SM00091">
    <property type="entry name" value="PAS"/>
    <property type="match status" value="1"/>
</dbReference>
<dbReference type="PROSITE" id="PS50883">
    <property type="entry name" value="EAL"/>
    <property type="match status" value="1"/>
</dbReference>
<reference evidence="8" key="1">
    <citation type="submission" date="2020-09" db="EMBL/GenBank/DDBJ databases">
        <title>Pelobacter alkaliphilus sp. nov., a novel anaerobic arsenate-reducing bacterium from terrestrial mud volcano.</title>
        <authorList>
            <person name="Khomyakova M.A."/>
            <person name="Merkel A.Y."/>
            <person name="Slobodkin A.I."/>
        </authorList>
    </citation>
    <scope>NUCLEOTIDE SEQUENCE</scope>
    <source>
        <strain evidence="8">M08fum</strain>
    </source>
</reference>
<feature type="domain" description="GGDEF" evidence="7">
    <location>
        <begin position="300"/>
        <end position="433"/>
    </location>
</feature>
<dbReference type="CDD" id="cd00156">
    <property type="entry name" value="REC"/>
    <property type="match status" value="1"/>
</dbReference>
<dbReference type="InterPro" id="IPR001633">
    <property type="entry name" value="EAL_dom"/>
</dbReference>
<feature type="domain" description="PAC" evidence="5">
    <location>
        <begin position="214"/>
        <end position="268"/>
    </location>
</feature>
<dbReference type="InterPro" id="IPR043128">
    <property type="entry name" value="Rev_trsase/Diguanyl_cyclase"/>
</dbReference>
<sequence>MNTDKKISVLIVEDDPAHAEMICPHLDESGRFTINTVITLEECHRAIRLSPPDILLIDLNLPDGDAIELLSTTEMSFPVLVMTSQGSEEKAVETLKAGAQDYLVKSADTFRQMPRIVEQSLREWRLKQEREDAIEALRKSESRLRKLSQAVEQSPAAVIITDLDGAIEYVNPKFTDITGYSLSEALGENPRMLQSGLVDRELYRQLWAHLLAGEEWQGDFINKHKKGHLFWERAHISPMRDKGGEITHYIAVKEDITTQKNYEKELEYRATHDELTGLSNRALLKDRLDQAIGHARRSKTQVAVIMLDLDRFKIINDNVGHAQGDKLLKLVGKRLRDAVRQVDTVARFGGDEFVVLLEDIRSPETAAQVAAKILRALSQPYELAGRSFTLTASLGLSLFPQDGDNSDTLIRNADVAMYQSKRRRGEYTFFTDSMNAHLLELMELENALRQAILNNEFILHYQPQIDLKTGRICGCEALIRWHTSRGIIPPGQFIPLAEETGLIVPIGTWVLEEACRQNMAWQAEGLEPIRISVNLSARQFEQNDLTTIVQGALDNSGMPADLLELELTESLVMDDPEMAQIALKELKKLGVHLSLDDFGTGYSSMLYLRSFPFDQLKIDRGFVADITTDAAAAALMNGIISIAHNLHLETVAEGVESQEQLNSLIHSNCDIVQGFLFSKPLPAEQYAELLRTGVNLGSIRINR</sequence>
<dbReference type="GO" id="GO:0006355">
    <property type="term" value="P:regulation of DNA-templated transcription"/>
    <property type="evidence" value="ECO:0007669"/>
    <property type="project" value="InterPro"/>
</dbReference>
<comment type="catalytic activity">
    <reaction evidence="1">
        <text>3',3'-c-di-GMP + H2O = 5'-phosphoguanylyl(3'-&gt;5')guanosine + H(+)</text>
        <dbReference type="Rhea" id="RHEA:24902"/>
        <dbReference type="ChEBI" id="CHEBI:15377"/>
        <dbReference type="ChEBI" id="CHEBI:15378"/>
        <dbReference type="ChEBI" id="CHEBI:58754"/>
        <dbReference type="ChEBI" id="CHEBI:58805"/>
        <dbReference type="EC" id="3.1.4.52"/>
    </reaction>
    <physiologicalReaction direction="left-to-right" evidence="1">
        <dbReference type="Rhea" id="RHEA:24903"/>
    </physiologicalReaction>
</comment>
<dbReference type="InterPro" id="IPR029787">
    <property type="entry name" value="Nucleotide_cyclase"/>
</dbReference>
<dbReference type="SUPFAM" id="SSF55785">
    <property type="entry name" value="PYP-like sensor domain (PAS domain)"/>
    <property type="match status" value="1"/>
</dbReference>
<dbReference type="PANTHER" id="PTHR44757:SF2">
    <property type="entry name" value="BIOFILM ARCHITECTURE MAINTENANCE PROTEIN MBAA"/>
    <property type="match status" value="1"/>
</dbReference>
<dbReference type="PROSITE" id="PS50113">
    <property type="entry name" value="PAC"/>
    <property type="match status" value="1"/>
</dbReference>
<dbReference type="Pfam" id="PF00072">
    <property type="entry name" value="Response_reg"/>
    <property type="match status" value="1"/>
</dbReference>
<dbReference type="SMART" id="SM00052">
    <property type="entry name" value="EAL"/>
    <property type="match status" value="1"/>
</dbReference>
<feature type="modified residue" description="4-aspartylphosphate" evidence="2">
    <location>
        <position position="58"/>
    </location>
</feature>
<dbReference type="InterPro" id="IPR035965">
    <property type="entry name" value="PAS-like_dom_sf"/>
</dbReference>
<dbReference type="SMART" id="SM00267">
    <property type="entry name" value="GGDEF"/>
    <property type="match status" value="1"/>
</dbReference>
<dbReference type="CDD" id="cd01949">
    <property type="entry name" value="GGDEF"/>
    <property type="match status" value="1"/>
</dbReference>
<dbReference type="InterPro" id="IPR011006">
    <property type="entry name" value="CheY-like_superfamily"/>
</dbReference>
<dbReference type="SUPFAM" id="SSF52172">
    <property type="entry name" value="CheY-like"/>
    <property type="match status" value="1"/>
</dbReference>
<proteinExistence type="predicted"/>
<dbReference type="SUPFAM" id="SSF141868">
    <property type="entry name" value="EAL domain-like"/>
    <property type="match status" value="1"/>
</dbReference>
<protein>
    <submittedName>
        <fullName evidence="8">EAL domain-containing protein</fullName>
    </submittedName>
</protein>
<dbReference type="Proteomes" id="UP000632828">
    <property type="component" value="Unassembled WGS sequence"/>
</dbReference>
<dbReference type="SMART" id="SM00448">
    <property type="entry name" value="REC"/>
    <property type="match status" value="1"/>
</dbReference>
<name>A0A8J6UIM0_9BACT</name>
<feature type="domain" description="EAL" evidence="6">
    <location>
        <begin position="441"/>
        <end position="694"/>
    </location>
</feature>
<dbReference type="RefSeq" id="WP_191156617.1">
    <property type="nucleotide sequence ID" value="NZ_JACWUN010000012.1"/>
</dbReference>
<evidence type="ECO:0000256" key="2">
    <source>
        <dbReference type="PROSITE-ProRule" id="PRU00169"/>
    </source>
</evidence>
<dbReference type="InterPro" id="IPR013767">
    <property type="entry name" value="PAS_fold"/>
</dbReference>
<dbReference type="Pfam" id="PF00990">
    <property type="entry name" value="GGDEF"/>
    <property type="match status" value="1"/>
</dbReference>
<dbReference type="InterPro" id="IPR035919">
    <property type="entry name" value="EAL_sf"/>
</dbReference>
<evidence type="ECO:0000259" key="5">
    <source>
        <dbReference type="PROSITE" id="PS50113"/>
    </source>
</evidence>
<dbReference type="Gene3D" id="3.30.450.20">
    <property type="entry name" value="PAS domain"/>
    <property type="match status" value="1"/>
</dbReference>
<dbReference type="AlphaFoldDB" id="A0A8J6UIM0"/>
<dbReference type="NCBIfam" id="TIGR00229">
    <property type="entry name" value="sensory_box"/>
    <property type="match status" value="1"/>
</dbReference>
<dbReference type="InterPro" id="IPR000014">
    <property type="entry name" value="PAS"/>
</dbReference>
<organism evidence="8 9">
    <name type="scientific">Pelovirga terrestris</name>
    <dbReference type="NCBI Taxonomy" id="2771352"/>
    <lineage>
        <taxon>Bacteria</taxon>
        <taxon>Pseudomonadati</taxon>
        <taxon>Thermodesulfobacteriota</taxon>
        <taxon>Desulfuromonadia</taxon>
        <taxon>Geobacterales</taxon>
        <taxon>Geobacteraceae</taxon>
        <taxon>Pelovirga</taxon>
    </lineage>
</organism>
<dbReference type="Gene3D" id="3.30.70.270">
    <property type="match status" value="1"/>
</dbReference>
<evidence type="ECO:0000313" key="8">
    <source>
        <dbReference type="EMBL" id="MBD1401235.1"/>
    </source>
</evidence>
<dbReference type="SMART" id="SM00086">
    <property type="entry name" value="PAC"/>
    <property type="match status" value="1"/>
</dbReference>
<dbReference type="InterPro" id="IPR001789">
    <property type="entry name" value="Sig_transdc_resp-reg_receiver"/>
</dbReference>
<keyword evidence="2" id="KW-0597">Phosphoprotein</keyword>
<dbReference type="InterPro" id="IPR000700">
    <property type="entry name" value="PAS-assoc_C"/>
</dbReference>
<evidence type="ECO:0000259" key="7">
    <source>
        <dbReference type="PROSITE" id="PS50887"/>
    </source>
</evidence>
<evidence type="ECO:0000256" key="1">
    <source>
        <dbReference type="ARBA" id="ARBA00051114"/>
    </source>
</evidence>
<evidence type="ECO:0000259" key="4">
    <source>
        <dbReference type="PROSITE" id="PS50112"/>
    </source>
</evidence>
<dbReference type="GO" id="GO:0071732">
    <property type="term" value="P:cellular response to nitric oxide"/>
    <property type="evidence" value="ECO:0007669"/>
    <property type="project" value="UniProtKB-ARBA"/>
</dbReference>
<dbReference type="SUPFAM" id="SSF55073">
    <property type="entry name" value="Nucleotide cyclase"/>
    <property type="match status" value="1"/>
</dbReference>
<dbReference type="PROSITE" id="PS50887">
    <property type="entry name" value="GGDEF"/>
    <property type="match status" value="1"/>
</dbReference>
<evidence type="ECO:0000259" key="3">
    <source>
        <dbReference type="PROSITE" id="PS50110"/>
    </source>
</evidence>
<gene>
    <name evidence="8" type="ORF">ICT70_11165</name>
</gene>
<evidence type="ECO:0000259" key="6">
    <source>
        <dbReference type="PROSITE" id="PS50883"/>
    </source>
</evidence>
<dbReference type="Pfam" id="PF00563">
    <property type="entry name" value="EAL"/>
    <property type="match status" value="1"/>
</dbReference>
<feature type="domain" description="Response regulatory" evidence="3">
    <location>
        <begin position="8"/>
        <end position="120"/>
    </location>
</feature>
<dbReference type="GO" id="GO:0071111">
    <property type="term" value="F:cyclic-guanylate-specific phosphodiesterase activity"/>
    <property type="evidence" value="ECO:0007669"/>
    <property type="project" value="UniProtKB-EC"/>
</dbReference>
<dbReference type="InterPro" id="IPR000160">
    <property type="entry name" value="GGDEF_dom"/>
</dbReference>
<accession>A0A8J6UIM0</accession>
<dbReference type="InterPro" id="IPR052155">
    <property type="entry name" value="Biofilm_reg_signaling"/>
</dbReference>